<organism evidence="2 3">
    <name type="scientific">Terrimonas ginsenosidimutans</name>
    <dbReference type="NCBI Taxonomy" id="2908004"/>
    <lineage>
        <taxon>Bacteria</taxon>
        <taxon>Pseudomonadati</taxon>
        <taxon>Bacteroidota</taxon>
        <taxon>Chitinophagia</taxon>
        <taxon>Chitinophagales</taxon>
        <taxon>Chitinophagaceae</taxon>
        <taxon>Terrimonas</taxon>
    </lineage>
</organism>
<proteinExistence type="predicted"/>
<dbReference type="Proteomes" id="UP001165367">
    <property type="component" value="Unassembled WGS sequence"/>
</dbReference>
<comment type="caution">
    <text evidence="2">The sequence shown here is derived from an EMBL/GenBank/DDBJ whole genome shotgun (WGS) entry which is preliminary data.</text>
</comment>
<gene>
    <name evidence="2" type="ORF">LZZ85_02335</name>
</gene>
<evidence type="ECO:0000313" key="3">
    <source>
        <dbReference type="Proteomes" id="UP001165367"/>
    </source>
</evidence>
<feature type="domain" description="SGNH hydrolase-type esterase" evidence="1">
    <location>
        <begin position="248"/>
        <end position="391"/>
    </location>
</feature>
<dbReference type="InterPro" id="IPR051532">
    <property type="entry name" value="Ester_Hydrolysis_Enzymes"/>
</dbReference>
<dbReference type="InterPro" id="IPR036514">
    <property type="entry name" value="SGNH_hydro_sf"/>
</dbReference>
<dbReference type="Gene3D" id="3.40.50.1110">
    <property type="entry name" value="SGNH hydrolase"/>
    <property type="match status" value="1"/>
</dbReference>
<dbReference type="PANTHER" id="PTHR30383">
    <property type="entry name" value="THIOESTERASE 1/PROTEASE 1/LYSOPHOSPHOLIPASE L1"/>
    <property type="match status" value="1"/>
</dbReference>
<name>A0ABS9KL85_9BACT</name>
<reference evidence="2" key="1">
    <citation type="submission" date="2022-01" db="EMBL/GenBank/DDBJ databases">
        <authorList>
            <person name="Jo J.-H."/>
            <person name="Im W.-T."/>
        </authorList>
    </citation>
    <scope>NUCLEOTIDE SEQUENCE</scope>
    <source>
        <strain evidence="2">NA20</strain>
    </source>
</reference>
<keyword evidence="3" id="KW-1185">Reference proteome</keyword>
<evidence type="ECO:0000259" key="1">
    <source>
        <dbReference type="Pfam" id="PF13472"/>
    </source>
</evidence>
<dbReference type="EMBL" id="JAKLTR010000001">
    <property type="protein sequence ID" value="MCG2613092.1"/>
    <property type="molecule type" value="Genomic_DNA"/>
</dbReference>
<dbReference type="InterPro" id="IPR013830">
    <property type="entry name" value="SGNH_hydro"/>
</dbReference>
<dbReference type="PANTHER" id="PTHR30383:SF29">
    <property type="entry name" value="SGNH HYDROLASE-TYPE ESTERASE DOMAIN-CONTAINING PROTEIN"/>
    <property type="match status" value="1"/>
</dbReference>
<accession>A0ABS9KL85</accession>
<dbReference type="Pfam" id="PF13472">
    <property type="entry name" value="Lipase_GDSL_2"/>
    <property type="match status" value="1"/>
</dbReference>
<dbReference type="Gene3D" id="2.60.120.1360">
    <property type="match status" value="1"/>
</dbReference>
<dbReference type="SUPFAM" id="SSF52266">
    <property type="entry name" value="SGNH hydrolase"/>
    <property type="match status" value="1"/>
</dbReference>
<dbReference type="RefSeq" id="WP_237868317.1">
    <property type="nucleotide sequence ID" value="NZ_JAKLTR010000001.1"/>
</dbReference>
<protein>
    <submittedName>
        <fullName evidence="2">GDSL-type esterase/lipase family protein</fullName>
    </submittedName>
</protein>
<evidence type="ECO:0000313" key="2">
    <source>
        <dbReference type="EMBL" id="MCG2613092.1"/>
    </source>
</evidence>
<sequence length="414" mass="46391">MILRLLYTLALACIIHLNGFCQRIPTDDHALAQRYPFVSAVFNRIFNNTSLDSFYQKLYTLKKDSNSVVSIVHIGDSHIQADFLSGTVRKNLQDFFGNAGRGLVFPYQIALSNAPQDIISSSSIRWQFNRVAHPEIQISSGISGYAITTTSEAANLRVSLRTSFTEGLQVFNKMKFFLDTSANTSWIFQADNLDIPHTLSRESNDSSVYREVELKQPITGFTLTSLPTSEPKAFYGVSLENSAPGILYHTIGVNGARYDQYNIAPLFWKQLPALKADLYIISLGTNEAQRASFFEAMFLKDLETFLEKLRQTSPGASILITTAPDSYRQRRASNAVLQSLNKSLSAYCNKKFIPLWDLYRITNGYGSAYSWSRRGLMSRDKVHFTADGYRLQGSLLFNALAKGFNDYVSSLGAP</sequence>